<evidence type="ECO:0008006" key="4">
    <source>
        <dbReference type="Google" id="ProtNLM"/>
    </source>
</evidence>
<feature type="compositionally biased region" description="Acidic residues" evidence="1">
    <location>
        <begin position="39"/>
        <end position="49"/>
    </location>
</feature>
<dbReference type="Proteomes" id="UP000751190">
    <property type="component" value="Unassembled WGS sequence"/>
</dbReference>
<dbReference type="EMBL" id="JAGTXO010000010">
    <property type="protein sequence ID" value="KAG8465355.1"/>
    <property type="molecule type" value="Genomic_DNA"/>
</dbReference>
<feature type="region of interest" description="Disordered" evidence="1">
    <location>
        <begin position="594"/>
        <end position="693"/>
    </location>
</feature>
<feature type="compositionally biased region" description="Low complexity" evidence="1">
    <location>
        <begin position="654"/>
        <end position="665"/>
    </location>
</feature>
<protein>
    <recommendedName>
        <fullName evidence="4">MBD domain-containing protein</fullName>
    </recommendedName>
</protein>
<organism evidence="2 3">
    <name type="scientific">Diacronema lutheri</name>
    <name type="common">Unicellular marine alga</name>
    <name type="synonym">Monochrysis lutheri</name>
    <dbReference type="NCBI Taxonomy" id="2081491"/>
    <lineage>
        <taxon>Eukaryota</taxon>
        <taxon>Haptista</taxon>
        <taxon>Haptophyta</taxon>
        <taxon>Pavlovophyceae</taxon>
        <taxon>Pavlovales</taxon>
        <taxon>Pavlovaceae</taxon>
        <taxon>Diacronema</taxon>
    </lineage>
</organism>
<sequence length="693" mass="71238">MAKKKAPPRSGAGAQDIRTMMNRDRPPSLRLRGKQAVGDDTENSQADDFEPSKKPKLAPARAARQPSECEYPQPVPTGWYVTERVRTSGVSDYTFHGPVGASARSYEEMCRVAKFDPTCVAAGKAKATSSPASGKLSPSRLPAITTARPSSSQRSAPTKAAGARSQPSQSGSQPTGAMGAREREQTRRAHALTGASASDESDDDAEQTASAHCKARAAELHAARASYRAAQKRYRDGVPGGIEYWAERHGSDSAQAVAVRTPLDQAAAIESAVRSAHLEIASVPKADRLWERKLLVELDAGWINKYAAFLDEYSPALRQAARHLHEWAQIARTDEERLFAPRQPHIGTGIDTGASAEAEADMAGADGSGGGAEAGRADAEADGAKPMAAPVHSVEPCGTQPPAEQAAASALAAQLRVAQAQAAAAFAGTDEDASELHSGRACDVDSGDEPMPLCGAPLPAPPETTVGEAGGAAAAAGAHASAEALERQPRCVHVDAQPALAGHQPAQQQQPSFTAAAAVPIATAALATGCSGDDDDDDDDDVPISQRMLAKELRPPVPDRAACAAETAAAVGPRRAVEACATGSSVLGAPLARPAVDGASSPSCAHNVHDAPADLNEPCTSPRGASSDSARRTQPLDVATAQRPSHGGATGKVSAASARARAASGGASGPRLPAFVPFTGYSSLGRDGVATRH</sequence>
<evidence type="ECO:0000313" key="3">
    <source>
        <dbReference type="Proteomes" id="UP000751190"/>
    </source>
</evidence>
<evidence type="ECO:0000256" key="1">
    <source>
        <dbReference type="SAM" id="MobiDB-lite"/>
    </source>
</evidence>
<feature type="region of interest" description="Disordered" evidence="1">
    <location>
        <begin position="360"/>
        <end position="379"/>
    </location>
</feature>
<feature type="region of interest" description="Disordered" evidence="1">
    <location>
        <begin position="122"/>
        <end position="212"/>
    </location>
</feature>
<name>A0A8J5XTW4_DIALT</name>
<gene>
    <name evidence="2" type="ORF">KFE25_002662</name>
</gene>
<accession>A0A8J5XTW4</accession>
<keyword evidence="3" id="KW-1185">Reference proteome</keyword>
<dbReference type="AlphaFoldDB" id="A0A8J5XTW4"/>
<comment type="caution">
    <text evidence="2">The sequence shown here is derived from an EMBL/GenBank/DDBJ whole genome shotgun (WGS) entry which is preliminary data.</text>
</comment>
<feature type="compositionally biased region" description="Polar residues" evidence="1">
    <location>
        <begin position="147"/>
        <end position="156"/>
    </location>
</feature>
<feature type="compositionally biased region" description="Low complexity" evidence="1">
    <location>
        <begin position="160"/>
        <end position="177"/>
    </location>
</feature>
<evidence type="ECO:0000313" key="2">
    <source>
        <dbReference type="EMBL" id="KAG8465355.1"/>
    </source>
</evidence>
<feature type="compositionally biased region" description="Low complexity" evidence="1">
    <location>
        <begin position="57"/>
        <end position="66"/>
    </location>
</feature>
<proteinExistence type="predicted"/>
<reference evidence="2" key="1">
    <citation type="submission" date="2021-05" db="EMBL/GenBank/DDBJ databases">
        <title>The genome of the haptophyte Pavlova lutheri (Diacronema luteri, Pavlovales) - a model for lipid biosynthesis in eukaryotic algae.</title>
        <authorList>
            <person name="Hulatt C.J."/>
            <person name="Posewitz M.C."/>
        </authorList>
    </citation>
    <scope>NUCLEOTIDE SEQUENCE</scope>
    <source>
        <strain evidence="2">NIVA-4/92</strain>
    </source>
</reference>
<feature type="region of interest" description="Disordered" evidence="1">
    <location>
        <begin position="1"/>
        <end position="76"/>
    </location>
</feature>